<gene>
    <name evidence="1" type="ORF">Acr_00g0070160</name>
</gene>
<dbReference type="OrthoDB" id="755532at2759"/>
<keyword evidence="2" id="KW-1185">Reference proteome</keyword>
<comment type="caution">
    <text evidence="1">The sequence shown here is derived from an EMBL/GenBank/DDBJ whole genome shotgun (WGS) entry which is preliminary data.</text>
</comment>
<proteinExistence type="predicted"/>
<dbReference type="EMBL" id="BJWL01000358">
    <property type="protein sequence ID" value="GFS40729.1"/>
    <property type="molecule type" value="Genomic_DNA"/>
</dbReference>
<evidence type="ECO:0000313" key="2">
    <source>
        <dbReference type="Proteomes" id="UP000585474"/>
    </source>
</evidence>
<dbReference type="PANTHER" id="PTHR33237:SF46">
    <property type="entry name" value="OS01G0606100 PROTEIN"/>
    <property type="match status" value="1"/>
</dbReference>
<dbReference type="AlphaFoldDB" id="A0A7J0DRD3"/>
<evidence type="ECO:0000313" key="1">
    <source>
        <dbReference type="EMBL" id="GFS40729.1"/>
    </source>
</evidence>
<name>A0A7J0DRD3_9ERIC</name>
<sequence>MARARTTPPSTTVGSPKRLAIGLLDSVTHLWASCAKHATRVSRKIRAESTGPNSPLARPRRLLSTISHKAIQFRYRKWASRDGGAAEEEEEFVRDEDGGLWQRTILMGDKCQPLDFSGVIYYDSKGNQLAELPMRSPRASPLPSYVTRSSGSWSESSDTVTGRCAVPVTPGF</sequence>
<accession>A0A7J0DRD3</accession>
<protein>
    <submittedName>
        <fullName evidence="1">Uncharacterized protein</fullName>
    </submittedName>
</protein>
<dbReference type="PANTHER" id="PTHR33237">
    <property type="entry name" value="F2P16.13 PROTEIN-RELATED"/>
    <property type="match status" value="1"/>
</dbReference>
<reference evidence="2" key="1">
    <citation type="submission" date="2019-07" db="EMBL/GenBank/DDBJ databases">
        <title>De Novo Assembly of kiwifruit Actinidia rufa.</title>
        <authorList>
            <person name="Sugita-Konishi S."/>
            <person name="Sato K."/>
            <person name="Mori E."/>
            <person name="Abe Y."/>
            <person name="Kisaki G."/>
            <person name="Hamano K."/>
            <person name="Suezawa K."/>
            <person name="Otani M."/>
            <person name="Fukuda T."/>
            <person name="Manabe T."/>
            <person name="Gomi K."/>
            <person name="Tabuchi M."/>
            <person name="Akimitsu K."/>
            <person name="Kataoka I."/>
        </authorList>
    </citation>
    <scope>NUCLEOTIDE SEQUENCE [LARGE SCALE GENOMIC DNA]</scope>
    <source>
        <strain evidence="2">cv. Fuchu</strain>
    </source>
</reference>
<dbReference type="Proteomes" id="UP000585474">
    <property type="component" value="Unassembled WGS sequence"/>
</dbReference>
<organism evidence="1 2">
    <name type="scientific">Actinidia rufa</name>
    <dbReference type="NCBI Taxonomy" id="165716"/>
    <lineage>
        <taxon>Eukaryota</taxon>
        <taxon>Viridiplantae</taxon>
        <taxon>Streptophyta</taxon>
        <taxon>Embryophyta</taxon>
        <taxon>Tracheophyta</taxon>
        <taxon>Spermatophyta</taxon>
        <taxon>Magnoliopsida</taxon>
        <taxon>eudicotyledons</taxon>
        <taxon>Gunneridae</taxon>
        <taxon>Pentapetalae</taxon>
        <taxon>asterids</taxon>
        <taxon>Ericales</taxon>
        <taxon>Actinidiaceae</taxon>
        <taxon>Actinidia</taxon>
    </lineage>
</organism>